<dbReference type="Proteomes" id="UP001497516">
    <property type="component" value="Chromosome 6"/>
</dbReference>
<evidence type="ECO:0000313" key="1">
    <source>
        <dbReference type="EMBL" id="CAL1393115.1"/>
    </source>
</evidence>
<name>A0AAV2F5Y0_9ROSI</name>
<evidence type="ECO:0000313" key="2">
    <source>
        <dbReference type="Proteomes" id="UP001497516"/>
    </source>
</evidence>
<reference evidence="1 2" key="1">
    <citation type="submission" date="2024-04" db="EMBL/GenBank/DDBJ databases">
        <authorList>
            <person name="Fracassetti M."/>
        </authorList>
    </citation>
    <scope>NUCLEOTIDE SEQUENCE [LARGE SCALE GENOMIC DNA]</scope>
</reference>
<dbReference type="EMBL" id="OZ034819">
    <property type="protein sequence ID" value="CAL1393115.1"/>
    <property type="molecule type" value="Genomic_DNA"/>
</dbReference>
<accession>A0AAV2F5Y0</accession>
<keyword evidence="2" id="KW-1185">Reference proteome</keyword>
<proteinExistence type="predicted"/>
<sequence length="84" mass="9499">MKVWERVWGRLDEDRTCSESLRKPHRALLKPNGRVRNQCGRVGFSEASHGHAEDSIRPCVPGRVGSLKSIYLKCRILELTRAAG</sequence>
<gene>
    <name evidence="1" type="ORF">LTRI10_LOCUS33712</name>
</gene>
<organism evidence="1 2">
    <name type="scientific">Linum trigynum</name>
    <dbReference type="NCBI Taxonomy" id="586398"/>
    <lineage>
        <taxon>Eukaryota</taxon>
        <taxon>Viridiplantae</taxon>
        <taxon>Streptophyta</taxon>
        <taxon>Embryophyta</taxon>
        <taxon>Tracheophyta</taxon>
        <taxon>Spermatophyta</taxon>
        <taxon>Magnoliopsida</taxon>
        <taxon>eudicotyledons</taxon>
        <taxon>Gunneridae</taxon>
        <taxon>Pentapetalae</taxon>
        <taxon>rosids</taxon>
        <taxon>fabids</taxon>
        <taxon>Malpighiales</taxon>
        <taxon>Linaceae</taxon>
        <taxon>Linum</taxon>
    </lineage>
</organism>
<protein>
    <submittedName>
        <fullName evidence="1">Uncharacterized protein</fullName>
    </submittedName>
</protein>
<dbReference type="AlphaFoldDB" id="A0AAV2F5Y0"/>